<dbReference type="RefSeq" id="WP_198343033.1">
    <property type="nucleotide sequence ID" value="NZ_CP021425.1"/>
</dbReference>
<reference evidence="2 3" key="1">
    <citation type="submission" date="2017-05" db="EMBL/GenBank/DDBJ databases">
        <title>Genomic insights into alkan degradation activity of Oleiphilus messinensis.</title>
        <authorList>
            <person name="Kozyavkin S.A."/>
            <person name="Slesarev A.I."/>
            <person name="Golyshin P.N."/>
            <person name="Korzhenkov A."/>
            <person name="Golyshina O.N."/>
            <person name="Toshchakov S.V."/>
        </authorList>
    </citation>
    <scope>NUCLEOTIDE SEQUENCE [LARGE SCALE GENOMIC DNA]</scope>
    <source>
        <strain evidence="2 3">ME102</strain>
    </source>
</reference>
<evidence type="ECO:0000313" key="2">
    <source>
        <dbReference type="EMBL" id="ARU57787.1"/>
    </source>
</evidence>
<dbReference type="GO" id="GO:0004622">
    <property type="term" value="F:phosphatidylcholine lysophospholipase activity"/>
    <property type="evidence" value="ECO:0007669"/>
    <property type="project" value="TreeGrafter"/>
</dbReference>
<dbReference type="PROSITE" id="PS51257">
    <property type="entry name" value="PROKAR_LIPOPROTEIN"/>
    <property type="match status" value="1"/>
</dbReference>
<organism evidence="2 3">
    <name type="scientific">Oleiphilus messinensis</name>
    <dbReference type="NCBI Taxonomy" id="141451"/>
    <lineage>
        <taxon>Bacteria</taxon>
        <taxon>Pseudomonadati</taxon>
        <taxon>Pseudomonadota</taxon>
        <taxon>Gammaproteobacteria</taxon>
        <taxon>Oceanospirillales</taxon>
        <taxon>Oleiphilaceae</taxon>
        <taxon>Oleiphilus</taxon>
    </lineage>
</organism>
<dbReference type="PANTHER" id="PTHR30383:SF5">
    <property type="entry name" value="SGNH HYDROLASE-TYPE ESTERASE DOMAIN-CONTAINING PROTEIN"/>
    <property type="match status" value="1"/>
</dbReference>
<evidence type="ECO:0000259" key="1">
    <source>
        <dbReference type="Pfam" id="PF13472"/>
    </source>
</evidence>
<dbReference type="InterPro" id="IPR036514">
    <property type="entry name" value="SGNH_hydro_sf"/>
</dbReference>
<protein>
    <submittedName>
        <fullName evidence="2">G-D-S-L family lipolytic protein</fullName>
    </submittedName>
</protein>
<sequence>MKTLLIFLLPVLLTSCSDPELSRLTRFSTILAFGDSLTHGTGVKIDKSYPAVLAEMINIPVINAGVPGETSAEGLKRLPQLIAEHQPDLVILCHGGNDILRKLSRTQAKTNIAAMIQQIQQSGAEVVLIGVPEFGLTAPTGKHYIELAEELNLVADNDILSYLEKRNQFKSDSVHFNEAGYREMAGAIESLLRDHGAL</sequence>
<dbReference type="Pfam" id="PF13472">
    <property type="entry name" value="Lipase_GDSL_2"/>
    <property type="match status" value="1"/>
</dbReference>
<feature type="domain" description="SGNH hydrolase-type esterase" evidence="1">
    <location>
        <begin position="32"/>
        <end position="182"/>
    </location>
</feature>
<keyword evidence="3" id="KW-1185">Reference proteome</keyword>
<dbReference type="InterPro" id="IPR013830">
    <property type="entry name" value="SGNH_hydro"/>
</dbReference>
<dbReference type="InterPro" id="IPR051532">
    <property type="entry name" value="Ester_Hydrolysis_Enzymes"/>
</dbReference>
<dbReference type="EMBL" id="CP021425">
    <property type="protein sequence ID" value="ARU57787.1"/>
    <property type="molecule type" value="Genomic_DNA"/>
</dbReference>
<dbReference type="SUPFAM" id="SSF52266">
    <property type="entry name" value="SGNH hydrolase"/>
    <property type="match status" value="1"/>
</dbReference>
<dbReference type="PANTHER" id="PTHR30383">
    <property type="entry name" value="THIOESTERASE 1/PROTEASE 1/LYSOPHOSPHOLIPASE L1"/>
    <property type="match status" value="1"/>
</dbReference>
<dbReference type="KEGG" id="ome:OLMES_3766"/>
<dbReference type="Proteomes" id="UP000196027">
    <property type="component" value="Chromosome"/>
</dbReference>
<dbReference type="CDD" id="cd01822">
    <property type="entry name" value="Lysophospholipase_L1_like"/>
    <property type="match status" value="1"/>
</dbReference>
<proteinExistence type="predicted"/>
<dbReference type="AlphaFoldDB" id="A0A1Y0IBA6"/>
<dbReference type="Gene3D" id="3.40.50.1110">
    <property type="entry name" value="SGNH hydrolase"/>
    <property type="match status" value="1"/>
</dbReference>
<name>A0A1Y0IBA6_9GAMM</name>
<evidence type="ECO:0000313" key="3">
    <source>
        <dbReference type="Proteomes" id="UP000196027"/>
    </source>
</evidence>
<accession>A0A1Y0IBA6</accession>
<gene>
    <name evidence="2" type="ORF">OLMES_3766</name>
</gene>